<evidence type="ECO:0000313" key="2">
    <source>
        <dbReference type="EMBL" id="KAH7139008.1"/>
    </source>
</evidence>
<dbReference type="AlphaFoldDB" id="A0A9P9IX77"/>
<dbReference type="EMBL" id="JAGMWT010000001">
    <property type="protein sequence ID" value="KAH7139008.1"/>
    <property type="molecule type" value="Genomic_DNA"/>
</dbReference>
<dbReference type="Proteomes" id="UP000700596">
    <property type="component" value="Unassembled WGS sequence"/>
</dbReference>
<feature type="region of interest" description="Disordered" evidence="1">
    <location>
        <begin position="324"/>
        <end position="360"/>
    </location>
</feature>
<proteinExistence type="predicted"/>
<protein>
    <submittedName>
        <fullName evidence="2">Uncharacterized protein</fullName>
    </submittedName>
</protein>
<evidence type="ECO:0000313" key="3">
    <source>
        <dbReference type="Proteomes" id="UP000700596"/>
    </source>
</evidence>
<name>A0A9P9IX77_9PLEO</name>
<keyword evidence="3" id="KW-1185">Reference proteome</keyword>
<sequence length="523" mass="58230">MTDKTSPLKAAPDRQSLLSTSSNSESETSSDLTPVVVNALDSIALQKRLLEQTQGGGKQSDRPWRVRLRTAPEHLIPSFKWFPAGSKSEPSTPLIERKSSPGKDLPLKPCMKQESKSTANTPPQHADGPSAFQPLRRVKTVDFEECVPNECFTLPLSHIWGNSSLNTKWTRWNRPKLLERTLSCPGPLAKGKPADTAITRTDVHVVAIAPSWGSEDSIVATPTMQIVQSNTGCYEVVWDDIPTEDNIRTRRLNSSATEFLQTIDSGGPRGLERVNSKLTEWSWGSEDAETQFTPRVIVFPDKESNEVPQYDCTVQKDDDYTVLVPPNSMYTSAETSRQPSSHHSARNSRSVSNEEPLPELNLQKVKRDLLRDTLLIPDISASPSSQVGGRKRATMAPTMRRLSNMEEANMRFRGHRDSVILARSRIAQSGSVPPELFFHRDSVAMAKKRMHARNHAISSPRQIPHSPMECSDPMPQFVDEELDYTPPGTPKQATAVQNLQKQPVTSMLDAHANDGNRHIRIVE</sequence>
<feature type="compositionally biased region" description="Polar residues" evidence="1">
    <location>
        <begin position="328"/>
        <end position="353"/>
    </location>
</feature>
<feature type="region of interest" description="Disordered" evidence="1">
    <location>
        <begin position="79"/>
        <end position="133"/>
    </location>
</feature>
<gene>
    <name evidence="2" type="ORF">B0J11DRAFT_32745</name>
</gene>
<dbReference type="OrthoDB" id="3944862at2759"/>
<feature type="compositionally biased region" description="Low complexity" evidence="1">
    <location>
        <begin position="16"/>
        <end position="30"/>
    </location>
</feature>
<accession>A0A9P9IX77</accession>
<evidence type="ECO:0000256" key="1">
    <source>
        <dbReference type="SAM" id="MobiDB-lite"/>
    </source>
</evidence>
<feature type="region of interest" description="Disordered" evidence="1">
    <location>
        <begin position="1"/>
        <end position="34"/>
    </location>
</feature>
<organism evidence="2 3">
    <name type="scientific">Dendryphion nanum</name>
    <dbReference type="NCBI Taxonomy" id="256645"/>
    <lineage>
        <taxon>Eukaryota</taxon>
        <taxon>Fungi</taxon>
        <taxon>Dikarya</taxon>
        <taxon>Ascomycota</taxon>
        <taxon>Pezizomycotina</taxon>
        <taxon>Dothideomycetes</taxon>
        <taxon>Pleosporomycetidae</taxon>
        <taxon>Pleosporales</taxon>
        <taxon>Torulaceae</taxon>
        <taxon>Dendryphion</taxon>
    </lineage>
</organism>
<reference evidence="2" key="1">
    <citation type="journal article" date="2021" name="Nat. Commun.">
        <title>Genetic determinants of endophytism in the Arabidopsis root mycobiome.</title>
        <authorList>
            <person name="Mesny F."/>
            <person name="Miyauchi S."/>
            <person name="Thiergart T."/>
            <person name="Pickel B."/>
            <person name="Atanasova L."/>
            <person name="Karlsson M."/>
            <person name="Huettel B."/>
            <person name="Barry K.W."/>
            <person name="Haridas S."/>
            <person name="Chen C."/>
            <person name="Bauer D."/>
            <person name="Andreopoulos W."/>
            <person name="Pangilinan J."/>
            <person name="LaButti K."/>
            <person name="Riley R."/>
            <person name="Lipzen A."/>
            <person name="Clum A."/>
            <person name="Drula E."/>
            <person name="Henrissat B."/>
            <person name="Kohler A."/>
            <person name="Grigoriev I.V."/>
            <person name="Martin F.M."/>
            <person name="Hacquard S."/>
        </authorList>
    </citation>
    <scope>NUCLEOTIDE SEQUENCE</scope>
    <source>
        <strain evidence="2">MPI-CAGE-CH-0243</strain>
    </source>
</reference>
<comment type="caution">
    <text evidence="2">The sequence shown here is derived from an EMBL/GenBank/DDBJ whole genome shotgun (WGS) entry which is preliminary data.</text>
</comment>